<dbReference type="Pfam" id="PF00487">
    <property type="entry name" value="FA_desaturase"/>
    <property type="match status" value="1"/>
</dbReference>
<feature type="transmembrane region" description="Helical" evidence="13">
    <location>
        <begin position="203"/>
        <end position="225"/>
    </location>
</feature>
<proteinExistence type="inferred from homology"/>
<keyword evidence="10" id="KW-0443">Lipid metabolism</keyword>
<comment type="pathway">
    <text evidence="2">Lipid metabolism.</text>
</comment>
<accession>A0AAW1PQW9</accession>
<dbReference type="GO" id="GO:0005789">
    <property type="term" value="C:endoplasmic reticulum membrane"/>
    <property type="evidence" value="ECO:0007669"/>
    <property type="project" value="TreeGrafter"/>
</dbReference>
<evidence type="ECO:0000259" key="14">
    <source>
        <dbReference type="Pfam" id="PF00487"/>
    </source>
</evidence>
<dbReference type="InterPro" id="IPR005804">
    <property type="entry name" value="FA_desaturase_dom"/>
</dbReference>
<keyword evidence="6" id="KW-0276">Fatty acid metabolism</keyword>
<evidence type="ECO:0000256" key="4">
    <source>
        <dbReference type="ARBA" id="ARBA00022516"/>
    </source>
</evidence>
<keyword evidence="5 13" id="KW-0812">Transmembrane</keyword>
<dbReference type="InterPro" id="IPR015876">
    <property type="entry name" value="Acyl-CoA_DS"/>
</dbReference>
<keyword evidence="16" id="KW-1185">Reference proteome</keyword>
<evidence type="ECO:0000256" key="5">
    <source>
        <dbReference type="ARBA" id="ARBA00022692"/>
    </source>
</evidence>
<dbReference type="AlphaFoldDB" id="A0AAW1PQW9"/>
<evidence type="ECO:0000256" key="3">
    <source>
        <dbReference type="ARBA" id="ARBA00009295"/>
    </source>
</evidence>
<comment type="similarity">
    <text evidence="3">Belongs to the fatty acid desaturase type 1 family.</text>
</comment>
<comment type="caution">
    <text evidence="15">The sequence shown here is derived from an EMBL/GenBank/DDBJ whole genome shotgun (WGS) entry which is preliminary data.</text>
</comment>
<evidence type="ECO:0000313" key="15">
    <source>
        <dbReference type="EMBL" id="KAK9812145.1"/>
    </source>
</evidence>
<keyword evidence="11 13" id="KW-0472">Membrane</keyword>
<protein>
    <recommendedName>
        <fullName evidence="14">Fatty acid desaturase domain-containing protein</fullName>
    </recommendedName>
</protein>
<evidence type="ECO:0000256" key="1">
    <source>
        <dbReference type="ARBA" id="ARBA00004141"/>
    </source>
</evidence>
<dbReference type="PANTHER" id="PTHR11351:SF31">
    <property type="entry name" value="DESATURASE 1, ISOFORM A-RELATED"/>
    <property type="match status" value="1"/>
</dbReference>
<evidence type="ECO:0000313" key="16">
    <source>
        <dbReference type="Proteomes" id="UP001465755"/>
    </source>
</evidence>
<dbReference type="EMBL" id="JALJOQ010000008">
    <property type="protein sequence ID" value="KAK9812145.1"/>
    <property type="molecule type" value="Genomic_DNA"/>
</dbReference>
<evidence type="ECO:0000256" key="10">
    <source>
        <dbReference type="ARBA" id="ARBA00023098"/>
    </source>
</evidence>
<keyword evidence="8" id="KW-0560">Oxidoreductase</keyword>
<evidence type="ECO:0000256" key="7">
    <source>
        <dbReference type="ARBA" id="ARBA00022989"/>
    </source>
</evidence>
<feature type="domain" description="Fatty acid desaturase" evidence="14">
    <location>
        <begin position="144"/>
        <end position="302"/>
    </location>
</feature>
<keyword evidence="12" id="KW-0275">Fatty acid biosynthesis</keyword>
<evidence type="ECO:0000256" key="6">
    <source>
        <dbReference type="ARBA" id="ARBA00022832"/>
    </source>
</evidence>
<keyword evidence="7 13" id="KW-1133">Transmembrane helix</keyword>
<evidence type="ECO:0000256" key="9">
    <source>
        <dbReference type="ARBA" id="ARBA00023004"/>
    </source>
</evidence>
<reference evidence="15 16" key="1">
    <citation type="journal article" date="2024" name="Nat. Commun.">
        <title>Phylogenomics reveals the evolutionary origins of lichenization in chlorophyte algae.</title>
        <authorList>
            <person name="Puginier C."/>
            <person name="Libourel C."/>
            <person name="Otte J."/>
            <person name="Skaloud P."/>
            <person name="Haon M."/>
            <person name="Grisel S."/>
            <person name="Petersen M."/>
            <person name="Berrin J.G."/>
            <person name="Delaux P.M."/>
            <person name="Dal Grande F."/>
            <person name="Keller J."/>
        </authorList>
    </citation>
    <scope>NUCLEOTIDE SEQUENCE [LARGE SCALE GENOMIC DNA]</scope>
    <source>
        <strain evidence="15 16">SAG 2036</strain>
    </source>
</reference>
<evidence type="ECO:0000256" key="13">
    <source>
        <dbReference type="SAM" id="Phobius"/>
    </source>
</evidence>
<dbReference type="CDD" id="cd03505">
    <property type="entry name" value="Delta9-FADS-like"/>
    <property type="match status" value="1"/>
</dbReference>
<dbReference type="GO" id="GO:0042761">
    <property type="term" value="P:very long-chain fatty acid biosynthetic process"/>
    <property type="evidence" value="ECO:0007669"/>
    <property type="project" value="TreeGrafter"/>
</dbReference>
<evidence type="ECO:0000256" key="8">
    <source>
        <dbReference type="ARBA" id="ARBA00023002"/>
    </source>
</evidence>
<evidence type="ECO:0000256" key="2">
    <source>
        <dbReference type="ARBA" id="ARBA00005189"/>
    </source>
</evidence>
<dbReference type="Proteomes" id="UP001465755">
    <property type="component" value="Unassembled WGS sequence"/>
</dbReference>
<organism evidence="15 16">
    <name type="scientific">Symbiochloris irregularis</name>
    <dbReference type="NCBI Taxonomy" id="706552"/>
    <lineage>
        <taxon>Eukaryota</taxon>
        <taxon>Viridiplantae</taxon>
        <taxon>Chlorophyta</taxon>
        <taxon>core chlorophytes</taxon>
        <taxon>Trebouxiophyceae</taxon>
        <taxon>Trebouxiales</taxon>
        <taxon>Trebouxiaceae</taxon>
        <taxon>Symbiochloris</taxon>
    </lineage>
</organism>
<sequence length="329" mass="37670">MTTLNVQACKLVGPQRLARASTTSARCSTSTCAPRQLRQPERLITCSLRTDAGREGQDLRRQSSTASAAVPAPTKLQELAGLSYSAQYDALFQEELDTKRAVPKPSKIAQQQEQKSRKVLLSDVFATLKRRLWTQRSWARTDVQYHHLHTDTPLDPHSPYEGFWWSHMGWLLDNEATMERVGDRSNTSDLEAQPFYKFIQRTYAWHVVAMFGVLYAVGGLPAIVWGGALRVAWVYHITWFVNSASHCWGNQQYDTGDLSRNNWWVALLAFGEGWHNTHHAFSHSARHGLEWWQIDPTWYVIWTFQKLGLATKVKLPTEQQKQRMALSTN</sequence>
<gene>
    <name evidence="15" type="ORF">WJX73_000169</name>
</gene>
<comment type="subcellular location">
    <subcellularLocation>
        <location evidence="1">Membrane</location>
        <topology evidence="1">Multi-pass membrane protein</topology>
    </subcellularLocation>
</comment>
<dbReference type="PANTHER" id="PTHR11351">
    <property type="entry name" value="ACYL-COA DESATURASE"/>
    <property type="match status" value="1"/>
</dbReference>
<keyword evidence="4" id="KW-0444">Lipid biosynthesis</keyword>
<dbReference type="GO" id="GO:0016717">
    <property type="term" value="F:oxidoreductase activity, acting on paired donors, with oxidation of a pair of donors resulting in the reduction of molecular oxygen to two molecules of water"/>
    <property type="evidence" value="ECO:0007669"/>
    <property type="project" value="InterPro"/>
</dbReference>
<keyword evidence="9" id="KW-0408">Iron</keyword>
<name>A0AAW1PQW9_9CHLO</name>
<evidence type="ECO:0000256" key="12">
    <source>
        <dbReference type="ARBA" id="ARBA00023160"/>
    </source>
</evidence>
<evidence type="ECO:0000256" key="11">
    <source>
        <dbReference type="ARBA" id="ARBA00023136"/>
    </source>
</evidence>